<dbReference type="EMBL" id="LT853882">
    <property type="protein sequence ID" value="SMQ97712.1"/>
    <property type="molecule type" value="Genomic_DNA"/>
</dbReference>
<keyword evidence="3" id="KW-1185">Reference proteome</keyword>
<sequence length="169" mass="18576">MQPFPHNDMQSPHSATAQLRWPLDWLRRQLRANDLWLIGLAALVGLIAAALMVLQAGIAHGLQACLYWLGPDARLSTAESITPGQLLVLPLGGLLVGLVALMARRRKRPLVDAVEANALHGGRMSMRDNLIVAVQTLLSNGVGALVRRWGWRRSIPRWGRGQGRNSVVY</sequence>
<proteinExistence type="predicted"/>
<keyword evidence="1" id="KW-0472">Membrane</keyword>
<name>A0ABY1RKA6_9XANT</name>
<keyword evidence="1" id="KW-0812">Transmembrane</keyword>
<organism evidence="2 3">
    <name type="scientific">Xanthomonas fragariae</name>
    <dbReference type="NCBI Taxonomy" id="48664"/>
    <lineage>
        <taxon>Bacteria</taxon>
        <taxon>Pseudomonadati</taxon>
        <taxon>Pseudomonadota</taxon>
        <taxon>Gammaproteobacteria</taxon>
        <taxon>Lysobacterales</taxon>
        <taxon>Lysobacteraceae</taxon>
        <taxon>Xanthomonas</taxon>
    </lineage>
</organism>
<dbReference type="Proteomes" id="UP000195877">
    <property type="component" value="Chromosome 1"/>
</dbReference>
<evidence type="ECO:0000313" key="3">
    <source>
        <dbReference type="Proteomes" id="UP000195877"/>
    </source>
</evidence>
<feature type="transmembrane region" description="Helical" evidence="1">
    <location>
        <begin position="35"/>
        <end position="62"/>
    </location>
</feature>
<evidence type="ECO:0008006" key="4">
    <source>
        <dbReference type="Google" id="ProtNLM"/>
    </source>
</evidence>
<evidence type="ECO:0000313" key="2">
    <source>
        <dbReference type="EMBL" id="SMQ97712.1"/>
    </source>
</evidence>
<evidence type="ECO:0000256" key="1">
    <source>
        <dbReference type="SAM" id="Phobius"/>
    </source>
</evidence>
<keyword evidence="1" id="KW-1133">Transmembrane helix</keyword>
<protein>
    <recommendedName>
        <fullName evidence="4">Chloride channel protein</fullName>
    </recommendedName>
</protein>
<dbReference type="InterPro" id="IPR014743">
    <property type="entry name" value="Cl-channel_core"/>
</dbReference>
<reference evidence="2 3" key="1">
    <citation type="submission" date="2017-05" db="EMBL/GenBank/DDBJ databases">
        <authorList>
            <person name="Blom J."/>
        </authorList>
    </citation>
    <scope>NUCLEOTIDE SEQUENCE [LARGE SCALE GENOMIC DNA]</scope>
    <source>
        <strain evidence="2">PD885</strain>
    </source>
</reference>
<feature type="transmembrane region" description="Helical" evidence="1">
    <location>
        <begin position="82"/>
        <end position="103"/>
    </location>
</feature>
<accession>A0ABY1RKA6</accession>
<gene>
    <name evidence="2" type="ORF">PD885_00443</name>
</gene>
<dbReference type="SUPFAM" id="SSF81340">
    <property type="entry name" value="Clc chloride channel"/>
    <property type="match status" value="1"/>
</dbReference>